<dbReference type="Proteomes" id="UP000739565">
    <property type="component" value="Unassembled WGS sequence"/>
</dbReference>
<dbReference type="AlphaFoldDB" id="A0A953T1H8"/>
<dbReference type="RefSeq" id="WP_259659716.1">
    <property type="nucleotide sequence ID" value="NZ_JAHXRI010000001.1"/>
</dbReference>
<organism evidence="1 2">
    <name type="scientific">Zwartia hollandica</name>
    <dbReference type="NCBI Taxonomy" id="324606"/>
    <lineage>
        <taxon>Bacteria</taxon>
        <taxon>Pseudomonadati</taxon>
        <taxon>Pseudomonadota</taxon>
        <taxon>Betaproteobacteria</taxon>
        <taxon>Burkholderiales</taxon>
        <taxon>Alcaligenaceae</taxon>
        <taxon>Zwartia</taxon>
    </lineage>
</organism>
<evidence type="ECO:0000313" key="1">
    <source>
        <dbReference type="EMBL" id="MBZ1349310.1"/>
    </source>
</evidence>
<protein>
    <recommendedName>
        <fullName evidence="3">Regulatory protein, RpfE type</fullName>
    </recommendedName>
</protein>
<accession>A0A953T1H8</accession>
<reference evidence="1" key="1">
    <citation type="submission" date="2021-07" db="EMBL/GenBank/DDBJ databases">
        <title>New genus and species of the family Alcaligenaceae.</title>
        <authorList>
            <person name="Hahn M.W."/>
        </authorList>
    </citation>
    <scope>NUCLEOTIDE SEQUENCE</scope>
    <source>
        <strain evidence="1">LF4-65</strain>
    </source>
</reference>
<gene>
    <name evidence="1" type="ORF">KZZ10_01500</name>
</gene>
<evidence type="ECO:0000313" key="2">
    <source>
        <dbReference type="Proteomes" id="UP000739565"/>
    </source>
</evidence>
<sequence>MEILIPGGLVPTSVAPDLAHELQRHCPALVDLCEHRTAEVVLLPPEQTGCTPDEALHLRRLGYAEGVYLGDKETLGTRLNLGAGLAPLAASIHSTKEPVWVAQLCSITIGREGARMIAPSSLRIEQHEADVLFEAASVLWAGSEISALALKADLWRVWPGEAAQAPSMSPNAVCQMSLSDWWPQDPSFKAWRRLLNEIQMLWHTHPVNEQRTQRGLPPINSLWLFGGARGWRPAATISPVHTLNALADACLEGDWARWIAQLPALSSELELALLQRTDTTIQPTLTLTGQRHAVRMNPFIPRWWQHLLPRRKQNWTDWWNLQN</sequence>
<evidence type="ECO:0008006" key="3">
    <source>
        <dbReference type="Google" id="ProtNLM"/>
    </source>
</evidence>
<dbReference type="EMBL" id="JAHXRI010000001">
    <property type="protein sequence ID" value="MBZ1349310.1"/>
    <property type="molecule type" value="Genomic_DNA"/>
</dbReference>
<name>A0A953T1H8_9BURK</name>
<comment type="caution">
    <text evidence="1">The sequence shown here is derived from an EMBL/GenBank/DDBJ whole genome shotgun (WGS) entry which is preliminary data.</text>
</comment>
<keyword evidence="2" id="KW-1185">Reference proteome</keyword>
<proteinExistence type="predicted"/>